<reference evidence="2" key="1">
    <citation type="journal article" date="2022" name="Mol. Ecol. Resour.">
        <title>The genomes of chicory, endive, great burdock and yacon provide insights into Asteraceae palaeo-polyploidization history and plant inulin production.</title>
        <authorList>
            <person name="Fan W."/>
            <person name="Wang S."/>
            <person name="Wang H."/>
            <person name="Wang A."/>
            <person name="Jiang F."/>
            <person name="Liu H."/>
            <person name="Zhao H."/>
            <person name="Xu D."/>
            <person name="Zhang Y."/>
        </authorList>
    </citation>
    <scope>NUCLEOTIDE SEQUENCE [LARGE SCALE GENOMIC DNA]</scope>
    <source>
        <strain evidence="2">cv. Yunnan</strain>
    </source>
</reference>
<keyword evidence="2" id="KW-1185">Reference proteome</keyword>
<dbReference type="Proteomes" id="UP001056120">
    <property type="component" value="Linkage Group LG01"/>
</dbReference>
<sequence>MFKISNRTLFLCKMARIQMIISMCVWIFISSSYSNAVQSDIDCLRSIKASLQDPQNLLTSWDFSNNTEGFICRFTGVECWHPDESRVLNIRLADMGLKGRFPLGLKNCTSLTGLDLSSNNFDGPLPDNMSDIVPFITNLDLSSNNLSGEIPKSIANCSFLNVLRLDNNRFTGRIPLELGQLVRIKEFNVANNRLTGRVPSFRYVSIPADSYAGNLGLCGHPLPPCK</sequence>
<accession>A0ACB9KC25</accession>
<gene>
    <name evidence="1" type="ORF">L1987_03991</name>
</gene>
<organism evidence="1 2">
    <name type="scientific">Smallanthus sonchifolius</name>
    <dbReference type="NCBI Taxonomy" id="185202"/>
    <lineage>
        <taxon>Eukaryota</taxon>
        <taxon>Viridiplantae</taxon>
        <taxon>Streptophyta</taxon>
        <taxon>Embryophyta</taxon>
        <taxon>Tracheophyta</taxon>
        <taxon>Spermatophyta</taxon>
        <taxon>Magnoliopsida</taxon>
        <taxon>eudicotyledons</taxon>
        <taxon>Gunneridae</taxon>
        <taxon>Pentapetalae</taxon>
        <taxon>asterids</taxon>
        <taxon>campanulids</taxon>
        <taxon>Asterales</taxon>
        <taxon>Asteraceae</taxon>
        <taxon>Asteroideae</taxon>
        <taxon>Heliantheae alliance</taxon>
        <taxon>Millerieae</taxon>
        <taxon>Smallanthus</taxon>
    </lineage>
</organism>
<name>A0ACB9KC25_9ASTR</name>
<comment type="caution">
    <text evidence="1">The sequence shown here is derived from an EMBL/GenBank/DDBJ whole genome shotgun (WGS) entry which is preliminary data.</text>
</comment>
<protein>
    <submittedName>
        <fullName evidence="1">Uncharacterized protein</fullName>
    </submittedName>
</protein>
<dbReference type="EMBL" id="CM042018">
    <property type="protein sequence ID" value="KAI3829861.1"/>
    <property type="molecule type" value="Genomic_DNA"/>
</dbReference>
<proteinExistence type="predicted"/>
<evidence type="ECO:0000313" key="2">
    <source>
        <dbReference type="Proteomes" id="UP001056120"/>
    </source>
</evidence>
<evidence type="ECO:0000313" key="1">
    <source>
        <dbReference type="EMBL" id="KAI3829861.1"/>
    </source>
</evidence>
<reference evidence="1 2" key="2">
    <citation type="journal article" date="2022" name="Mol. Ecol. Resour.">
        <title>The genomes of chicory, endive, great burdock and yacon provide insights into Asteraceae paleo-polyploidization history and plant inulin production.</title>
        <authorList>
            <person name="Fan W."/>
            <person name="Wang S."/>
            <person name="Wang H."/>
            <person name="Wang A."/>
            <person name="Jiang F."/>
            <person name="Liu H."/>
            <person name="Zhao H."/>
            <person name="Xu D."/>
            <person name="Zhang Y."/>
        </authorList>
    </citation>
    <scope>NUCLEOTIDE SEQUENCE [LARGE SCALE GENOMIC DNA]</scope>
    <source>
        <strain evidence="2">cv. Yunnan</strain>
        <tissue evidence="1">Leaves</tissue>
    </source>
</reference>